<dbReference type="EMBL" id="AP024355">
    <property type="protein sequence ID" value="BCR05639.1"/>
    <property type="molecule type" value="Genomic_DNA"/>
</dbReference>
<dbReference type="GO" id="GO:0016301">
    <property type="term" value="F:kinase activity"/>
    <property type="evidence" value="ECO:0007669"/>
    <property type="project" value="UniProtKB-KW"/>
</dbReference>
<evidence type="ECO:0000259" key="14">
    <source>
        <dbReference type="PROSITE" id="PS50885"/>
    </source>
</evidence>
<evidence type="ECO:0000256" key="10">
    <source>
        <dbReference type="ARBA" id="ARBA00023136"/>
    </source>
</evidence>
<dbReference type="Pfam" id="PF17202">
    <property type="entry name" value="sCache_3_3"/>
    <property type="match status" value="1"/>
</dbReference>
<evidence type="ECO:0000256" key="4">
    <source>
        <dbReference type="ARBA" id="ARBA00022475"/>
    </source>
</evidence>
<feature type="domain" description="HAMP" evidence="14">
    <location>
        <begin position="352"/>
        <end position="404"/>
    </location>
</feature>
<dbReference type="InterPro" id="IPR036890">
    <property type="entry name" value="HATPase_C_sf"/>
</dbReference>
<name>A0ABM8HUN5_9BACT</name>
<dbReference type="InterPro" id="IPR003661">
    <property type="entry name" value="HisK_dim/P_dom"/>
</dbReference>
<evidence type="ECO:0000256" key="1">
    <source>
        <dbReference type="ARBA" id="ARBA00000085"/>
    </source>
</evidence>
<feature type="domain" description="Histidine kinase" evidence="13">
    <location>
        <begin position="453"/>
        <end position="659"/>
    </location>
</feature>
<accession>A0ABM8HUN5</accession>
<reference evidence="15 16" key="2">
    <citation type="journal article" date="2021" name="Int. J. Syst. Evol. Microbiol.">
        <title>Isolation and Polyphasic Characterization of Desulfuromonas versatilis sp. Nov., an Electrogenic Bacteria Capable of Versatile Metabolism Isolated from a Graphene Oxide-Reducing Enrichment Culture.</title>
        <authorList>
            <person name="Xie L."/>
            <person name="Yoshida N."/>
            <person name="Ishii S."/>
            <person name="Meng L."/>
        </authorList>
    </citation>
    <scope>NUCLEOTIDE SEQUENCE [LARGE SCALE GENOMIC DNA]</scope>
    <source>
        <strain evidence="15 16">NIT-T3</strain>
    </source>
</reference>
<dbReference type="InterPro" id="IPR033463">
    <property type="entry name" value="sCache_3"/>
</dbReference>
<dbReference type="InterPro" id="IPR004358">
    <property type="entry name" value="Sig_transdc_His_kin-like_C"/>
</dbReference>
<dbReference type="PRINTS" id="PR00344">
    <property type="entry name" value="BCTRLSENSOR"/>
</dbReference>
<evidence type="ECO:0000256" key="6">
    <source>
        <dbReference type="ARBA" id="ARBA00022679"/>
    </source>
</evidence>
<dbReference type="Pfam" id="PF02518">
    <property type="entry name" value="HATPase_c"/>
    <property type="match status" value="1"/>
</dbReference>
<evidence type="ECO:0000256" key="3">
    <source>
        <dbReference type="ARBA" id="ARBA00012438"/>
    </source>
</evidence>
<organism evidence="15 16">
    <name type="scientific">Desulfuromonas versatilis</name>
    <dbReference type="NCBI Taxonomy" id="2802975"/>
    <lineage>
        <taxon>Bacteria</taxon>
        <taxon>Pseudomonadati</taxon>
        <taxon>Thermodesulfobacteriota</taxon>
        <taxon>Desulfuromonadia</taxon>
        <taxon>Desulfuromonadales</taxon>
        <taxon>Desulfuromonadaceae</taxon>
        <taxon>Desulfuromonas</taxon>
    </lineage>
</organism>
<dbReference type="PROSITE" id="PS50109">
    <property type="entry name" value="HIS_KIN"/>
    <property type="match status" value="1"/>
</dbReference>
<keyword evidence="16" id="KW-1185">Reference proteome</keyword>
<dbReference type="SUPFAM" id="SSF55874">
    <property type="entry name" value="ATPase domain of HSP90 chaperone/DNA topoisomerase II/histidine kinase"/>
    <property type="match status" value="1"/>
</dbReference>
<keyword evidence="8 15" id="KW-0418">Kinase</keyword>
<dbReference type="PROSITE" id="PS50885">
    <property type="entry name" value="HAMP"/>
    <property type="match status" value="1"/>
</dbReference>
<keyword evidence="4" id="KW-1003">Cell membrane</keyword>
<dbReference type="RefSeq" id="WP_221249050.1">
    <property type="nucleotide sequence ID" value="NZ_AP024355.1"/>
</dbReference>
<dbReference type="PANTHER" id="PTHR43065:SF42">
    <property type="entry name" value="TWO-COMPONENT SENSOR PPRA"/>
    <property type="match status" value="1"/>
</dbReference>
<evidence type="ECO:0000256" key="8">
    <source>
        <dbReference type="ARBA" id="ARBA00022777"/>
    </source>
</evidence>
<comment type="subcellular location">
    <subcellularLocation>
        <location evidence="2">Cell membrane</location>
        <topology evidence="2">Multi-pass membrane protein</topology>
    </subcellularLocation>
</comment>
<dbReference type="InterPro" id="IPR036097">
    <property type="entry name" value="HisK_dim/P_sf"/>
</dbReference>
<feature type="coiled-coil region" evidence="11">
    <location>
        <begin position="392"/>
        <end position="444"/>
    </location>
</feature>
<evidence type="ECO:0000256" key="11">
    <source>
        <dbReference type="SAM" id="Coils"/>
    </source>
</evidence>
<dbReference type="SMART" id="SM00388">
    <property type="entry name" value="HisKA"/>
    <property type="match status" value="1"/>
</dbReference>
<dbReference type="SMART" id="SM00387">
    <property type="entry name" value="HATPase_c"/>
    <property type="match status" value="1"/>
</dbReference>
<dbReference type="PANTHER" id="PTHR43065">
    <property type="entry name" value="SENSOR HISTIDINE KINASE"/>
    <property type="match status" value="1"/>
</dbReference>
<keyword evidence="9 12" id="KW-1133">Transmembrane helix</keyword>
<dbReference type="SMART" id="SM00304">
    <property type="entry name" value="HAMP"/>
    <property type="match status" value="1"/>
</dbReference>
<comment type="catalytic activity">
    <reaction evidence="1">
        <text>ATP + protein L-histidine = ADP + protein N-phospho-L-histidine.</text>
        <dbReference type="EC" id="2.7.13.3"/>
    </reaction>
</comment>
<sequence>MTRPDTGAFSIRGKMTLAALTPLAAILLLVAFAAFYLINAWIVGQTQQRVRNDLNAAHEVLGHERERVLNVVRFTANSSALAEDLDAGRLERVAGEMKAILLREKLDVLTLTDAQGRVLLRAANPEAGGGEAAPLPLLGQVLAGEDFSGTLLLASEQVLAEGEDLAHRARVHLRPPFPADRPAVEARGMLLAGASAVKNPDGRTLGVLYGGVLLNGNLALVDRIKQIVYGNQTFEGTEVGSATIFLEDLRVATTIRLSEGSRAMGTRVSTEVADAVLGRGETWLARARVVDKWYLTAYEPLRDPGGRAIGALYVGLLEKPFTALKHRAALALLGLLVLGCGLGFLVARLVSSRVSRPILELESAAERIARGERDVALPVPGKDEVGHLIDTFKRMTGNLQQRDEQLRELNRQLEVKVQERTAQLEEKSLQLIQAQEELLRSEKLAAIGSLAAGVAHEINNPAAIIRGNVEILLMDIPVGADGREEAEEILKQTERISLITRNMLTFAREQEIHPEMIQVNSLLGEILDQVGHQAPLDEVAVEKYFTEVPPIVGDYERLRQVFTNILVNALQAMEGRGTLRIATDSNGKAVEIAISDSGPGIPAEIREKIFNPFFTTKRTGTGLGLSVSYGIIKALGGVIEIESQEGEGSTFRVRLPVEGGE</sequence>
<evidence type="ECO:0000259" key="13">
    <source>
        <dbReference type="PROSITE" id="PS50109"/>
    </source>
</evidence>
<dbReference type="CDD" id="cd00082">
    <property type="entry name" value="HisKA"/>
    <property type="match status" value="1"/>
</dbReference>
<dbReference type="EC" id="2.7.13.3" evidence="3"/>
<evidence type="ECO:0000313" key="16">
    <source>
        <dbReference type="Proteomes" id="UP001319827"/>
    </source>
</evidence>
<protein>
    <recommendedName>
        <fullName evidence="3">histidine kinase</fullName>
        <ecNumber evidence="3">2.7.13.3</ecNumber>
    </recommendedName>
</protein>
<dbReference type="CDD" id="cd06225">
    <property type="entry name" value="HAMP"/>
    <property type="match status" value="1"/>
</dbReference>
<evidence type="ECO:0000256" key="12">
    <source>
        <dbReference type="SAM" id="Phobius"/>
    </source>
</evidence>
<dbReference type="Pfam" id="PF00512">
    <property type="entry name" value="HisKA"/>
    <property type="match status" value="1"/>
</dbReference>
<keyword evidence="10 12" id="KW-0472">Membrane</keyword>
<proteinExistence type="predicted"/>
<dbReference type="Gene3D" id="6.10.340.10">
    <property type="match status" value="1"/>
</dbReference>
<reference evidence="15 16" key="1">
    <citation type="journal article" date="2016" name="C (Basel)">
        <title>Selective Growth of and Electricity Production by Marine Exoelectrogenic Bacteria in Self-Aggregated Hydrogel of Microbially Reduced Graphene Oxide.</title>
        <authorList>
            <person name="Yoshida N."/>
            <person name="Goto Y."/>
            <person name="Miyata Y."/>
        </authorList>
    </citation>
    <scope>NUCLEOTIDE SEQUENCE [LARGE SCALE GENOMIC DNA]</scope>
    <source>
        <strain evidence="15 16">NIT-T3</strain>
    </source>
</reference>
<keyword evidence="7 12" id="KW-0812">Transmembrane</keyword>
<evidence type="ECO:0000256" key="9">
    <source>
        <dbReference type="ARBA" id="ARBA00022989"/>
    </source>
</evidence>
<dbReference type="SUPFAM" id="SSF158472">
    <property type="entry name" value="HAMP domain-like"/>
    <property type="match status" value="1"/>
</dbReference>
<dbReference type="InterPro" id="IPR029151">
    <property type="entry name" value="Sensor-like_sf"/>
</dbReference>
<feature type="transmembrane region" description="Helical" evidence="12">
    <location>
        <begin position="328"/>
        <end position="350"/>
    </location>
</feature>
<dbReference type="InterPro" id="IPR005467">
    <property type="entry name" value="His_kinase_dom"/>
</dbReference>
<dbReference type="Pfam" id="PF00672">
    <property type="entry name" value="HAMP"/>
    <property type="match status" value="1"/>
</dbReference>
<evidence type="ECO:0000313" key="15">
    <source>
        <dbReference type="EMBL" id="BCR05639.1"/>
    </source>
</evidence>
<dbReference type="Gene3D" id="3.30.565.10">
    <property type="entry name" value="Histidine kinase-like ATPase, C-terminal domain"/>
    <property type="match status" value="1"/>
</dbReference>
<dbReference type="Gene3D" id="1.10.287.130">
    <property type="match status" value="1"/>
</dbReference>
<keyword evidence="6" id="KW-0808">Transferase</keyword>
<dbReference type="SUPFAM" id="SSF47384">
    <property type="entry name" value="Homodimeric domain of signal transducing histidine kinase"/>
    <property type="match status" value="1"/>
</dbReference>
<evidence type="ECO:0000256" key="2">
    <source>
        <dbReference type="ARBA" id="ARBA00004651"/>
    </source>
</evidence>
<keyword evidence="5" id="KW-0597">Phosphoprotein</keyword>
<dbReference type="Proteomes" id="UP001319827">
    <property type="component" value="Chromosome"/>
</dbReference>
<dbReference type="InterPro" id="IPR003660">
    <property type="entry name" value="HAMP_dom"/>
</dbReference>
<keyword evidence="11" id="KW-0175">Coiled coil</keyword>
<evidence type="ECO:0000256" key="5">
    <source>
        <dbReference type="ARBA" id="ARBA00022553"/>
    </source>
</evidence>
<evidence type="ECO:0000256" key="7">
    <source>
        <dbReference type="ARBA" id="ARBA00022692"/>
    </source>
</evidence>
<gene>
    <name evidence="15" type="ORF">DESUT3_27080</name>
</gene>
<dbReference type="InterPro" id="IPR003594">
    <property type="entry name" value="HATPase_dom"/>
</dbReference>
<dbReference type="SUPFAM" id="SSF103190">
    <property type="entry name" value="Sensory domain-like"/>
    <property type="match status" value="2"/>
</dbReference>